<dbReference type="PANTHER" id="PTHR43545:SF4">
    <property type="entry name" value="IRON-SULFUR PROTEIN"/>
    <property type="match status" value="1"/>
</dbReference>
<sequence>MMDYILLVDSALCINCQACTIACRQAGSTNYSLPRLKVDGSRHYSCHHCEQPACCAVCSGGALIKNKEGIVLWERDNCLGCKLCVAACPHEAINYNSLYNEPVKCTFCWERLQRGEEPACSAACTTGARRFGKKEDILAHFSNRQKELASRGIKAVVEGLGDGQDDKVLFLKALG</sequence>
<evidence type="ECO:0000256" key="5">
    <source>
        <dbReference type="ARBA" id="ARBA00023004"/>
    </source>
</evidence>
<dbReference type="SUPFAM" id="SSF54862">
    <property type="entry name" value="4Fe-4S ferredoxins"/>
    <property type="match status" value="1"/>
</dbReference>
<dbReference type="AlphaFoldDB" id="A0A9X7P6N5"/>
<dbReference type="GO" id="GO:0030313">
    <property type="term" value="C:cell envelope"/>
    <property type="evidence" value="ECO:0007669"/>
    <property type="project" value="UniProtKB-SubCell"/>
</dbReference>
<protein>
    <submittedName>
        <fullName evidence="8">Formate dehydrogenase, nitrate-inducible, iron-sulfur subunit</fullName>
    </submittedName>
</protein>
<evidence type="ECO:0000313" key="8">
    <source>
        <dbReference type="EMBL" id="PRR74341.1"/>
    </source>
</evidence>
<keyword evidence="4" id="KW-0677">Repeat</keyword>
<evidence type="ECO:0000256" key="4">
    <source>
        <dbReference type="ARBA" id="ARBA00022737"/>
    </source>
</evidence>
<evidence type="ECO:0000313" key="9">
    <source>
        <dbReference type="Proteomes" id="UP000239430"/>
    </source>
</evidence>
<dbReference type="PROSITE" id="PS00198">
    <property type="entry name" value="4FE4S_FER_1"/>
    <property type="match status" value="1"/>
</dbReference>
<dbReference type="GO" id="GO:0051539">
    <property type="term" value="F:4 iron, 4 sulfur cluster binding"/>
    <property type="evidence" value="ECO:0007669"/>
    <property type="project" value="UniProtKB-KW"/>
</dbReference>
<dbReference type="PROSITE" id="PS51379">
    <property type="entry name" value="4FE4S_FER_2"/>
    <property type="match status" value="2"/>
</dbReference>
<dbReference type="InterPro" id="IPR017896">
    <property type="entry name" value="4Fe4S_Fe-S-bd"/>
</dbReference>
<dbReference type="RefSeq" id="WP_054935994.1">
    <property type="nucleotide sequence ID" value="NZ_PVXL01000031.1"/>
</dbReference>
<keyword evidence="5" id="KW-0408">Iron</keyword>
<evidence type="ECO:0000256" key="2">
    <source>
        <dbReference type="ARBA" id="ARBA00022485"/>
    </source>
</evidence>
<dbReference type="CDD" id="cd04410">
    <property type="entry name" value="DMSOR_beta-like"/>
    <property type="match status" value="1"/>
</dbReference>
<evidence type="ECO:0000256" key="3">
    <source>
        <dbReference type="ARBA" id="ARBA00022723"/>
    </source>
</evidence>
<comment type="subcellular location">
    <subcellularLocation>
        <location evidence="1">Cell envelope</location>
    </subcellularLocation>
</comment>
<keyword evidence="9" id="KW-1185">Reference proteome</keyword>
<evidence type="ECO:0000256" key="6">
    <source>
        <dbReference type="ARBA" id="ARBA00023014"/>
    </source>
</evidence>
<proteinExistence type="predicted"/>
<dbReference type="GO" id="GO:0046872">
    <property type="term" value="F:metal ion binding"/>
    <property type="evidence" value="ECO:0007669"/>
    <property type="project" value="UniProtKB-KW"/>
</dbReference>
<dbReference type="Proteomes" id="UP000239430">
    <property type="component" value="Unassembled WGS sequence"/>
</dbReference>
<accession>A0A9X7P6N5</accession>
<evidence type="ECO:0000256" key="1">
    <source>
        <dbReference type="ARBA" id="ARBA00004196"/>
    </source>
</evidence>
<evidence type="ECO:0000259" key="7">
    <source>
        <dbReference type="PROSITE" id="PS51379"/>
    </source>
</evidence>
<dbReference type="InterPro" id="IPR017900">
    <property type="entry name" value="4Fe4S_Fe_S_CS"/>
</dbReference>
<gene>
    <name evidence="8" type="primary">fdnH</name>
    <name evidence="8" type="ORF">MOST_11030</name>
</gene>
<keyword evidence="3" id="KW-0479">Metal-binding</keyword>
<dbReference type="PANTHER" id="PTHR43545">
    <property type="entry name" value="FORMATE DEHYDROGENASE, NITRATE-INDUCIBLE, IRON-SULFUR SUBUNIT"/>
    <property type="match status" value="1"/>
</dbReference>
<keyword evidence="6" id="KW-0411">Iron-sulfur</keyword>
<organism evidence="8 9">
    <name type="scientific">Neomoorella stamsii</name>
    <dbReference type="NCBI Taxonomy" id="1266720"/>
    <lineage>
        <taxon>Bacteria</taxon>
        <taxon>Bacillati</taxon>
        <taxon>Bacillota</taxon>
        <taxon>Clostridia</taxon>
        <taxon>Neomoorellales</taxon>
        <taxon>Neomoorellaceae</taxon>
        <taxon>Neomoorella</taxon>
    </lineage>
</organism>
<dbReference type="InterPro" id="IPR051555">
    <property type="entry name" value="FDH_Electron_Transfer_Unit"/>
</dbReference>
<dbReference type="EMBL" id="PVXL01000031">
    <property type="protein sequence ID" value="PRR74341.1"/>
    <property type="molecule type" value="Genomic_DNA"/>
</dbReference>
<dbReference type="Gene3D" id="3.30.70.20">
    <property type="match status" value="2"/>
</dbReference>
<comment type="caution">
    <text evidence="8">The sequence shown here is derived from an EMBL/GenBank/DDBJ whole genome shotgun (WGS) entry which is preliminary data.</text>
</comment>
<reference evidence="8 9" key="1">
    <citation type="submission" date="2018-03" db="EMBL/GenBank/DDBJ databases">
        <title>Genome sequence of Moorella stamsii DSM 26217.</title>
        <authorList>
            <person name="Poehlein A."/>
            <person name="Daniel R."/>
        </authorList>
    </citation>
    <scope>NUCLEOTIDE SEQUENCE [LARGE SCALE GENOMIC DNA]</scope>
    <source>
        <strain evidence="9">DSM 26217</strain>
    </source>
</reference>
<feature type="domain" description="4Fe-4S ferredoxin-type" evidence="7">
    <location>
        <begin position="69"/>
        <end position="98"/>
    </location>
</feature>
<dbReference type="Pfam" id="PF13247">
    <property type="entry name" value="Fer4_11"/>
    <property type="match status" value="1"/>
</dbReference>
<name>A0A9X7P6N5_9FIRM</name>
<keyword evidence="2" id="KW-0004">4Fe-4S</keyword>
<feature type="domain" description="4Fe-4S ferredoxin-type" evidence="7">
    <location>
        <begin position="4"/>
        <end position="34"/>
    </location>
</feature>